<name>A0A813TUZ9_9BILA</name>
<dbReference type="GO" id="GO:0006357">
    <property type="term" value="P:regulation of transcription by RNA polymerase II"/>
    <property type="evidence" value="ECO:0007669"/>
    <property type="project" value="TreeGrafter"/>
</dbReference>
<dbReference type="Proteomes" id="UP000663879">
    <property type="component" value="Unassembled WGS sequence"/>
</dbReference>
<evidence type="ECO:0000256" key="3">
    <source>
        <dbReference type="ARBA" id="ARBA00022833"/>
    </source>
</evidence>
<dbReference type="AlphaFoldDB" id="A0A813TUZ9"/>
<dbReference type="OrthoDB" id="336088at2759"/>
<evidence type="ECO:0000259" key="6">
    <source>
        <dbReference type="PROSITE" id="PS50016"/>
    </source>
</evidence>
<evidence type="ECO:0000256" key="5">
    <source>
        <dbReference type="SAM" id="MobiDB-lite"/>
    </source>
</evidence>
<dbReference type="SUPFAM" id="SSF57903">
    <property type="entry name" value="FYVE/PHD zinc finger"/>
    <property type="match status" value="2"/>
</dbReference>
<dbReference type="Gene3D" id="2.30.30.1150">
    <property type="match status" value="1"/>
</dbReference>
<feature type="compositionally biased region" description="Polar residues" evidence="5">
    <location>
        <begin position="792"/>
        <end position="802"/>
    </location>
</feature>
<feature type="region of interest" description="Disordered" evidence="5">
    <location>
        <begin position="15"/>
        <end position="92"/>
    </location>
</feature>
<dbReference type="Pfam" id="PF13832">
    <property type="entry name" value="zf-HC5HC2H_2"/>
    <property type="match status" value="1"/>
</dbReference>
<feature type="compositionally biased region" description="Basic residues" evidence="5">
    <location>
        <begin position="803"/>
        <end position="813"/>
    </location>
</feature>
<dbReference type="Pfam" id="PF00628">
    <property type="entry name" value="PHD"/>
    <property type="match status" value="2"/>
</dbReference>
<feature type="compositionally biased region" description="Acidic residues" evidence="5">
    <location>
        <begin position="21"/>
        <end position="78"/>
    </location>
</feature>
<dbReference type="InterPro" id="IPR019786">
    <property type="entry name" value="Zinc_finger_PHD-type_CS"/>
</dbReference>
<keyword evidence="3" id="KW-0862">Zinc</keyword>
<dbReference type="PROSITE" id="PS51805">
    <property type="entry name" value="EPHD"/>
    <property type="match status" value="1"/>
</dbReference>
<gene>
    <name evidence="8" type="ORF">OXX778_LOCUS7348</name>
</gene>
<keyword evidence="2 4" id="KW-0863">Zinc-finger</keyword>
<feature type="compositionally biased region" description="Basic and acidic residues" evidence="5">
    <location>
        <begin position="743"/>
        <end position="774"/>
    </location>
</feature>
<evidence type="ECO:0000313" key="9">
    <source>
        <dbReference type="Proteomes" id="UP000663879"/>
    </source>
</evidence>
<feature type="region of interest" description="Disordered" evidence="5">
    <location>
        <begin position="625"/>
        <end position="671"/>
    </location>
</feature>
<feature type="domain" description="PHD-type" evidence="7">
    <location>
        <begin position="193"/>
        <end position="311"/>
    </location>
</feature>
<proteinExistence type="predicted"/>
<reference evidence="8" key="1">
    <citation type="submission" date="2021-02" db="EMBL/GenBank/DDBJ databases">
        <authorList>
            <person name="Nowell W R."/>
        </authorList>
    </citation>
    <scope>NUCLEOTIDE SEQUENCE</scope>
    <source>
        <strain evidence="8">Ploen Becks lab</strain>
    </source>
</reference>
<evidence type="ECO:0000256" key="4">
    <source>
        <dbReference type="PROSITE-ProRule" id="PRU00146"/>
    </source>
</evidence>
<sequence length="813" mass="93169">MKPQRSSLVAQFASKLFNGDDGTESSSDEDFVCDEDESLNSDASSDDESDDEAEDESSNEESNDEEDKVESNQSDESDNLTPERTKKLQVAQTTTEKQVLKSNFAKPLKLPKLKNFNICCVCLNDENDSSDELISCDSCGFNTHEGCYGIADNGSIQSSDSTASTEPWFCNSCLIENRFEPRIVDQKGLICFNRSCELCPNTNCGLLKETENGKFVHILCALYTSGVAYQWPDRLWPVVLNEIPISNWGEQICTLCDNIRYSRTGVCIKCDAGMCKTYFHATCAQKHGYLVDPFQQQNTSDPFIAYCKSHNDPNIIKSRKANYYAMISSYKSKNLVDKRLFENETKENKERLMSKFKKAIEKYEFERDKLVSKPANLNKSKLLTTCPEILKCLILKNKMNDLAEINVDNQVHSTSTVTFTPDFVKYYFEREMKIPGYIRELELLKRSQFELTEQEAELRNKYEKTLGERKNLTETRKDLIDKLRLYSDLLKLVLSEDNYPSLFFKKILEEEPLEKIEEKAKIKTEPLNTSNIDNTSVKKRTRKESKSQFVTIDLSLDAECVICHLKTNSHLLIDCDTCKNVYHINCLDPPLSSVPKKTKLYGWECAKCVEKKSTSDVEDEIKTEELNDSVNKRPKRERKQRVLDDGDTSTSPKKRMRKNNSKTKLKKSNDDEIKIENLKNDEKNTSILEVTETEKTGQNANYSDSDAIYIDDDTQSPQKINPVISFDKKVTKYFKTLPFKETNSPRKSQDKLKSTKKNIKNDKSSDEIENDNKRSLSKSKSNDSLDEIFESVINSPNIQSSSRKNHINKKNKL</sequence>
<evidence type="ECO:0000259" key="7">
    <source>
        <dbReference type="PROSITE" id="PS51805"/>
    </source>
</evidence>
<evidence type="ECO:0008006" key="10">
    <source>
        <dbReference type="Google" id="ProtNLM"/>
    </source>
</evidence>
<evidence type="ECO:0000256" key="2">
    <source>
        <dbReference type="ARBA" id="ARBA00022771"/>
    </source>
</evidence>
<feature type="domain" description="PHD-type" evidence="6">
    <location>
        <begin position="116"/>
        <end position="176"/>
    </location>
</feature>
<dbReference type="PROSITE" id="PS01359">
    <property type="entry name" value="ZF_PHD_1"/>
    <property type="match status" value="2"/>
</dbReference>
<feature type="compositionally biased region" description="Basic residues" evidence="5">
    <location>
        <begin position="652"/>
        <end position="666"/>
    </location>
</feature>
<feature type="region of interest" description="Disordered" evidence="5">
    <location>
        <begin position="740"/>
        <end position="813"/>
    </location>
</feature>
<keyword evidence="1" id="KW-0479">Metal-binding</keyword>
<protein>
    <recommendedName>
        <fullName evidence="10">PHD finger protein 14</fullName>
    </recommendedName>
</protein>
<dbReference type="InterPro" id="IPR001965">
    <property type="entry name" value="Znf_PHD"/>
</dbReference>
<dbReference type="SMART" id="SM00249">
    <property type="entry name" value="PHD"/>
    <property type="match status" value="3"/>
</dbReference>
<dbReference type="EMBL" id="CAJNOC010000931">
    <property type="protein sequence ID" value="CAF0818675.1"/>
    <property type="molecule type" value="Genomic_DNA"/>
</dbReference>
<dbReference type="InterPro" id="IPR019787">
    <property type="entry name" value="Znf_PHD-finger"/>
</dbReference>
<keyword evidence="9" id="KW-1185">Reference proteome</keyword>
<organism evidence="8 9">
    <name type="scientific">Brachionus calyciflorus</name>
    <dbReference type="NCBI Taxonomy" id="104777"/>
    <lineage>
        <taxon>Eukaryota</taxon>
        <taxon>Metazoa</taxon>
        <taxon>Spiralia</taxon>
        <taxon>Gnathifera</taxon>
        <taxon>Rotifera</taxon>
        <taxon>Eurotatoria</taxon>
        <taxon>Monogononta</taxon>
        <taxon>Pseudotrocha</taxon>
        <taxon>Ploima</taxon>
        <taxon>Brachionidae</taxon>
        <taxon>Brachionus</taxon>
    </lineage>
</organism>
<dbReference type="InterPro" id="IPR011011">
    <property type="entry name" value="Znf_FYVE_PHD"/>
</dbReference>
<dbReference type="InterPro" id="IPR050701">
    <property type="entry name" value="Histone_Mod_Regulator"/>
</dbReference>
<dbReference type="CDD" id="cd15561">
    <property type="entry name" value="PHD1_PHF14"/>
    <property type="match status" value="1"/>
</dbReference>
<dbReference type="PANTHER" id="PTHR13793:SF150">
    <property type="entry name" value="PHD FINGER PROTEIN 14"/>
    <property type="match status" value="1"/>
</dbReference>
<evidence type="ECO:0000256" key="1">
    <source>
        <dbReference type="ARBA" id="ARBA00022723"/>
    </source>
</evidence>
<evidence type="ECO:0000313" key="8">
    <source>
        <dbReference type="EMBL" id="CAF0818675.1"/>
    </source>
</evidence>
<dbReference type="InterPro" id="IPR034732">
    <property type="entry name" value="EPHD"/>
</dbReference>
<dbReference type="PANTHER" id="PTHR13793">
    <property type="entry name" value="PHD FINGER PROTEINS"/>
    <property type="match status" value="1"/>
</dbReference>
<dbReference type="PROSITE" id="PS50016">
    <property type="entry name" value="ZF_PHD_2"/>
    <property type="match status" value="2"/>
</dbReference>
<comment type="caution">
    <text evidence="8">The sequence shown here is derived from an EMBL/GenBank/DDBJ whole genome shotgun (WGS) entry which is preliminary data.</text>
</comment>
<accession>A0A813TUZ9</accession>
<dbReference type="Gene3D" id="3.30.40.10">
    <property type="entry name" value="Zinc/RING finger domain, C3HC4 (zinc finger)"/>
    <property type="match status" value="2"/>
</dbReference>
<dbReference type="InterPro" id="IPR013083">
    <property type="entry name" value="Znf_RING/FYVE/PHD"/>
</dbReference>
<feature type="domain" description="PHD-type" evidence="6">
    <location>
        <begin position="557"/>
        <end position="611"/>
    </location>
</feature>
<dbReference type="GO" id="GO:0008270">
    <property type="term" value="F:zinc ion binding"/>
    <property type="evidence" value="ECO:0007669"/>
    <property type="project" value="UniProtKB-KW"/>
</dbReference>